<evidence type="ECO:0000256" key="4">
    <source>
        <dbReference type="ARBA" id="ARBA00023115"/>
    </source>
</evidence>
<name>A0A6C0DFM8_9ZZZZ</name>
<keyword evidence="6" id="KW-0456">Lyase</keyword>
<protein>
    <recommendedName>
        <fullName evidence="10">S-adenosylmethionine decarboxylase</fullName>
    </recommendedName>
</protein>
<keyword evidence="7" id="KW-0704">Schiff base</keyword>
<evidence type="ECO:0008006" key="10">
    <source>
        <dbReference type="Google" id="ProtNLM"/>
    </source>
</evidence>
<evidence type="ECO:0000256" key="7">
    <source>
        <dbReference type="ARBA" id="ARBA00023270"/>
    </source>
</evidence>
<keyword evidence="3" id="KW-0068">Autocatalytic cleavage</keyword>
<evidence type="ECO:0000256" key="5">
    <source>
        <dbReference type="ARBA" id="ARBA00023145"/>
    </source>
</evidence>
<dbReference type="EMBL" id="MN739589">
    <property type="protein sequence ID" value="QHT14769.1"/>
    <property type="molecule type" value="Genomic_DNA"/>
</dbReference>
<dbReference type="SUPFAM" id="SSF56276">
    <property type="entry name" value="S-adenosylmethionine decarboxylase"/>
    <property type="match status" value="1"/>
</dbReference>
<keyword evidence="4" id="KW-0620">Polyamine biosynthesis</keyword>
<evidence type="ECO:0000256" key="1">
    <source>
        <dbReference type="ARBA" id="ARBA00001928"/>
    </source>
</evidence>
<evidence type="ECO:0000256" key="6">
    <source>
        <dbReference type="ARBA" id="ARBA00023239"/>
    </source>
</evidence>
<organism evidence="9">
    <name type="scientific">viral metagenome</name>
    <dbReference type="NCBI Taxonomy" id="1070528"/>
    <lineage>
        <taxon>unclassified sequences</taxon>
        <taxon>metagenomes</taxon>
        <taxon>organismal metagenomes</taxon>
    </lineage>
</organism>
<evidence type="ECO:0000313" key="9">
    <source>
        <dbReference type="EMBL" id="QHT14769.1"/>
    </source>
</evidence>
<dbReference type="GO" id="GO:0004014">
    <property type="term" value="F:adenosylmethionine decarboxylase activity"/>
    <property type="evidence" value="ECO:0007669"/>
    <property type="project" value="InterPro"/>
</dbReference>
<accession>A0A6C0DFM8</accession>
<dbReference type="GO" id="GO:0008295">
    <property type="term" value="P:spermidine biosynthetic process"/>
    <property type="evidence" value="ECO:0007669"/>
    <property type="project" value="InterPro"/>
</dbReference>
<keyword evidence="2" id="KW-0210">Decarboxylase</keyword>
<evidence type="ECO:0000256" key="8">
    <source>
        <dbReference type="ARBA" id="ARBA00023317"/>
    </source>
</evidence>
<dbReference type="Gene3D" id="3.60.90.10">
    <property type="entry name" value="S-adenosylmethionine decarboxylase"/>
    <property type="match status" value="1"/>
</dbReference>
<keyword evidence="8" id="KW-0670">Pyruvate</keyword>
<keyword evidence="5" id="KW-0865">Zymogen</keyword>
<dbReference type="InterPro" id="IPR003826">
    <property type="entry name" value="AdoMetDC_fam_prok"/>
</dbReference>
<proteinExistence type="predicted"/>
<reference evidence="9" key="1">
    <citation type="journal article" date="2020" name="Nature">
        <title>Giant virus diversity and host interactions through global metagenomics.</title>
        <authorList>
            <person name="Schulz F."/>
            <person name="Roux S."/>
            <person name="Paez-Espino D."/>
            <person name="Jungbluth S."/>
            <person name="Walsh D.A."/>
            <person name="Denef V.J."/>
            <person name="McMahon K.D."/>
            <person name="Konstantinidis K.T."/>
            <person name="Eloe-Fadrosh E.A."/>
            <person name="Kyrpides N.C."/>
            <person name="Woyke T."/>
        </authorList>
    </citation>
    <scope>NUCLEOTIDE SEQUENCE</scope>
    <source>
        <strain evidence="9">GVMAG-M-3300023174-141</strain>
    </source>
</reference>
<comment type="cofactor">
    <cofactor evidence="1">
        <name>pyruvate</name>
        <dbReference type="ChEBI" id="CHEBI:15361"/>
    </cofactor>
</comment>
<dbReference type="Pfam" id="PF02675">
    <property type="entry name" value="AdoMet_dc"/>
    <property type="match status" value="1"/>
</dbReference>
<evidence type="ECO:0000256" key="2">
    <source>
        <dbReference type="ARBA" id="ARBA00022793"/>
    </source>
</evidence>
<sequence>MRHTRRHNRKRSGTQKKSWGYHLIVDAAQCDSKSISSKKVIDTFIKKLVPAIDMISYGAPRIVRFGEGNKLGYTLVQLIQTSCISAHFCEENNSVYLDIFSCKSFDPKVALRIFDEYFHSGKKRVRFLKRQA</sequence>
<evidence type="ECO:0000256" key="3">
    <source>
        <dbReference type="ARBA" id="ARBA00022813"/>
    </source>
</evidence>
<dbReference type="InterPro" id="IPR016067">
    <property type="entry name" value="S-AdoMet_deCO2ase_core"/>
</dbReference>
<dbReference type="AlphaFoldDB" id="A0A6C0DFM8"/>